<keyword evidence="1" id="KW-0812">Transmembrane</keyword>
<gene>
    <name evidence="2" type="ORF">MNV_1070036</name>
</gene>
<feature type="transmembrane region" description="Helical" evidence="1">
    <location>
        <begin position="7"/>
        <end position="24"/>
    </location>
</feature>
<sequence length="51" mass="5675">MKKYIEIILHFTVAITVALVIGYLDNNLIAGARIGISIGVIFAILHYFNKI</sequence>
<dbReference type="Proteomes" id="UP000218615">
    <property type="component" value="Unassembled WGS sequence"/>
</dbReference>
<reference evidence="3" key="1">
    <citation type="submission" date="2017-06" db="EMBL/GenBank/DDBJ databases">
        <authorList>
            <person name="Cremers G."/>
        </authorList>
    </citation>
    <scope>NUCLEOTIDE SEQUENCE [LARGE SCALE GENOMIC DNA]</scope>
</reference>
<keyword evidence="1" id="KW-0472">Membrane</keyword>
<evidence type="ECO:0000313" key="2">
    <source>
        <dbReference type="EMBL" id="SNQ59146.1"/>
    </source>
</evidence>
<protein>
    <submittedName>
        <fullName evidence="2">Uncharacterized protein</fullName>
    </submittedName>
</protein>
<keyword evidence="1" id="KW-1133">Transmembrane helix</keyword>
<accession>A0A284VIP3</accession>
<proteinExistence type="predicted"/>
<evidence type="ECO:0000256" key="1">
    <source>
        <dbReference type="SAM" id="Phobius"/>
    </source>
</evidence>
<name>A0A284VIP3_9EURY</name>
<dbReference type="AlphaFoldDB" id="A0A284VIP3"/>
<evidence type="ECO:0000313" key="3">
    <source>
        <dbReference type="Proteomes" id="UP000218615"/>
    </source>
</evidence>
<dbReference type="EMBL" id="FZMP01000010">
    <property type="protein sequence ID" value="SNQ59146.1"/>
    <property type="molecule type" value="Genomic_DNA"/>
</dbReference>
<keyword evidence="3" id="KW-1185">Reference proteome</keyword>
<feature type="transmembrane region" description="Helical" evidence="1">
    <location>
        <begin position="30"/>
        <end position="48"/>
    </location>
</feature>
<organism evidence="2 3">
    <name type="scientific">Candidatus Methanoperedens nitratireducens</name>
    <dbReference type="NCBI Taxonomy" id="1392998"/>
    <lineage>
        <taxon>Archaea</taxon>
        <taxon>Methanobacteriati</taxon>
        <taxon>Methanobacteriota</taxon>
        <taxon>Stenosarchaea group</taxon>
        <taxon>Methanomicrobia</taxon>
        <taxon>Methanosarcinales</taxon>
        <taxon>ANME-2 cluster</taxon>
        <taxon>Candidatus Methanoperedentaceae</taxon>
        <taxon>Candidatus Methanoperedens</taxon>
    </lineage>
</organism>